<organism evidence="1 2">
    <name type="scientific">Geodia barretti</name>
    <name type="common">Barrett's horny sponge</name>
    <dbReference type="NCBI Taxonomy" id="519541"/>
    <lineage>
        <taxon>Eukaryota</taxon>
        <taxon>Metazoa</taxon>
        <taxon>Porifera</taxon>
        <taxon>Demospongiae</taxon>
        <taxon>Heteroscleromorpha</taxon>
        <taxon>Tetractinellida</taxon>
        <taxon>Astrophorina</taxon>
        <taxon>Geodiidae</taxon>
        <taxon>Geodia</taxon>
    </lineage>
</organism>
<gene>
    <name evidence="1" type="ORF">GBAR_LOCUS27645</name>
</gene>
<feature type="non-terminal residue" evidence="1">
    <location>
        <position position="1"/>
    </location>
</feature>
<evidence type="ECO:0000313" key="2">
    <source>
        <dbReference type="Proteomes" id="UP001174909"/>
    </source>
</evidence>
<accession>A0AA35TMK1</accession>
<evidence type="ECO:0000313" key="1">
    <source>
        <dbReference type="EMBL" id="CAI8050328.1"/>
    </source>
</evidence>
<reference evidence="1" key="1">
    <citation type="submission" date="2023-03" db="EMBL/GenBank/DDBJ databases">
        <authorList>
            <person name="Steffen K."/>
            <person name="Cardenas P."/>
        </authorList>
    </citation>
    <scope>NUCLEOTIDE SEQUENCE</scope>
</reference>
<dbReference type="Proteomes" id="UP001174909">
    <property type="component" value="Unassembled WGS sequence"/>
</dbReference>
<dbReference type="AlphaFoldDB" id="A0AA35TMK1"/>
<sequence>MTFPIISGHQCSSLWIHSSLEPSISQDHDYPQTAIPPS</sequence>
<proteinExistence type="predicted"/>
<dbReference type="EMBL" id="CASHTH010003854">
    <property type="protein sequence ID" value="CAI8050328.1"/>
    <property type="molecule type" value="Genomic_DNA"/>
</dbReference>
<comment type="caution">
    <text evidence="1">The sequence shown here is derived from an EMBL/GenBank/DDBJ whole genome shotgun (WGS) entry which is preliminary data.</text>
</comment>
<name>A0AA35TMK1_GEOBA</name>
<keyword evidence="2" id="KW-1185">Reference proteome</keyword>
<protein>
    <submittedName>
        <fullName evidence="1">Uncharacterized protein</fullName>
    </submittedName>
</protein>